<evidence type="ECO:0000259" key="2">
    <source>
        <dbReference type="PROSITE" id="PS50076"/>
    </source>
</evidence>
<dbReference type="Gene3D" id="2.60.260.20">
    <property type="entry name" value="Urease metallochaperone UreE, N-terminal domain"/>
    <property type="match status" value="2"/>
</dbReference>
<protein>
    <submittedName>
        <fullName evidence="3">DnaJ domain-containing protein</fullName>
    </submittedName>
</protein>
<name>A0A6L5WGB4_9BACT</name>
<dbReference type="InterPro" id="IPR008971">
    <property type="entry name" value="HSP40/DnaJ_pept-bd"/>
</dbReference>
<accession>A0A6L5WGB4</accession>
<dbReference type="PANTHER" id="PTHR43096">
    <property type="entry name" value="DNAJ HOMOLOG 1, MITOCHONDRIAL-RELATED"/>
    <property type="match status" value="1"/>
</dbReference>
<dbReference type="Proteomes" id="UP000476338">
    <property type="component" value="Unassembled WGS sequence"/>
</dbReference>
<gene>
    <name evidence="3" type="ORF">F1B92_02120</name>
</gene>
<organism evidence="3 4">
    <name type="scientific">Campylobacter portucalensis</name>
    <dbReference type="NCBI Taxonomy" id="2608384"/>
    <lineage>
        <taxon>Bacteria</taxon>
        <taxon>Pseudomonadati</taxon>
        <taxon>Campylobacterota</taxon>
        <taxon>Epsilonproteobacteria</taxon>
        <taxon>Campylobacterales</taxon>
        <taxon>Campylobacteraceae</taxon>
        <taxon>Campylobacter</taxon>
    </lineage>
</organism>
<dbReference type="FunFam" id="2.60.260.20:FF:000013">
    <property type="entry name" value="DnaJ subfamily B member 11"/>
    <property type="match status" value="1"/>
</dbReference>
<dbReference type="CDD" id="cd10747">
    <property type="entry name" value="DnaJ_C"/>
    <property type="match status" value="1"/>
</dbReference>
<evidence type="ECO:0000313" key="3">
    <source>
        <dbReference type="EMBL" id="MSN95999.1"/>
    </source>
</evidence>
<dbReference type="InterPro" id="IPR002939">
    <property type="entry name" value="DnaJ_C"/>
</dbReference>
<reference evidence="3 4" key="1">
    <citation type="submission" date="2019-09" db="EMBL/GenBank/DDBJ databases">
        <authorList>
            <person name="Silva M."/>
            <person name="Pereira G."/>
            <person name="Lopes-Da-Costa L."/>
            <person name="Silva E."/>
        </authorList>
    </citation>
    <scope>NUCLEOTIDE SEQUENCE [LARGE SCALE GENOMIC DNA]</scope>
    <source>
        <strain evidence="3 4">FMV-PI01</strain>
    </source>
</reference>
<sequence>MSNSLYETLGVSKNASNEDIKKAYRRLARKYHPDINKEKEAEEKFKEINAAYEILSDESKRKQYDIYGDNMFGGQNFSDFARNSANMGDLDEILKNIFERGFKNSSFDFDFGSFGGNFSENLDIHAKLNIDFDFSITGGEKEINLDGKIIKIRIPAGIKNGEKLRVRSRGKKSSRTSEIGDLIIEIVVFNDSEFELKGDDLYKNMDIPLKTALFGGKVEVKTFRKNVNIKISPNTKNGQKIRLKGYGIQNRNTKIYGDMYLKINVLLPDINKLDSEVIKILEEKL</sequence>
<dbReference type="EMBL" id="VWSJ01000005">
    <property type="protein sequence ID" value="MSN95999.1"/>
    <property type="molecule type" value="Genomic_DNA"/>
</dbReference>
<dbReference type="GO" id="GO:0005737">
    <property type="term" value="C:cytoplasm"/>
    <property type="evidence" value="ECO:0007669"/>
    <property type="project" value="TreeGrafter"/>
</dbReference>
<dbReference type="PRINTS" id="PR00625">
    <property type="entry name" value="JDOMAIN"/>
</dbReference>
<dbReference type="PANTHER" id="PTHR43096:SF52">
    <property type="entry name" value="DNAJ HOMOLOG 1, MITOCHONDRIAL-RELATED"/>
    <property type="match status" value="1"/>
</dbReference>
<comment type="caution">
    <text evidence="3">The sequence shown here is derived from an EMBL/GenBank/DDBJ whole genome shotgun (WGS) entry which is preliminary data.</text>
</comment>
<dbReference type="SMART" id="SM00271">
    <property type="entry name" value="DnaJ"/>
    <property type="match status" value="1"/>
</dbReference>
<dbReference type="GO" id="GO:0051082">
    <property type="term" value="F:unfolded protein binding"/>
    <property type="evidence" value="ECO:0007669"/>
    <property type="project" value="InterPro"/>
</dbReference>
<evidence type="ECO:0000313" key="4">
    <source>
        <dbReference type="Proteomes" id="UP000476338"/>
    </source>
</evidence>
<dbReference type="PROSITE" id="PS00636">
    <property type="entry name" value="DNAJ_1"/>
    <property type="match status" value="1"/>
</dbReference>
<proteinExistence type="predicted"/>
<dbReference type="Pfam" id="PF00226">
    <property type="entry name" value="DnaJ"/>
    <property type="match status" value="1"/>
</dbReference>
<dbReference type="Gene3D" id="1.10.287.110">
    <property type="entry name" value="DnaJ domain"/>
    <property type="match status" value="1"/>
</dbReference>
<dbReference type="InterPro" id="IPR001623">
    <property type="entry name" value="DnaJ_domain"/>
</dbReference>
<dbReference type="CDD" id="cd06257">
    <property type="entry name" value="DnaJ"/>
    <property type="match status" value="1"/>
</dbReference>
<keyword evidence="1" id="KW-0143">Chaperone</keyword>
<dbReference type="Pfam" id="PF01556">
    <property type="entry name" value="DnaJ_C"/>
    <property type="match status" value="1"/>
</dbReference>
<dbReference type="PROSITE" id="PS50076">
    <property type="entry name" value="DNAJ_2"/>
    <property type="match status" value="1"/>
</dbReference>
<dbReference type="AlphaFoldDB" id="A0A6L5WGB4"/>
<evidence type="ECO:0000256" key="1">
    <source>
        <dbReference type="ARBA" id="ARBA00023186"/>
    </source>
</evidence>
<dbReference type="SUPFAM" id="SSF46565">
    <property type="entry name" value="Chaperone J-domain"/>
    <property type="match status" value="1"/>
</dbReference>
<reference evidence="3 4" key="2">
    <citation type="submission" date="2020-03" db="EMBL/GenBank/DDBJ databases">
        <title>Campylobacter portucalensis sp. nov., a new species of Campylobacter isolated from the reproductive tract of bulls.</title>
        <authorList>
            <person name="Silva M.F."/>
            <person name="Pereira G."/>
            <person name="Carneiro C."/>
            <person name="Hemphill A."/>
            <person name="Mateus L."/>
            <person name="Lopes-Da-Costa L."/>
            <person name="Silva E."/>
        </authorList>
    </citation>
    <scope>NUCLEOTIDE SEQUENCE [LARGE SCALE GENOMIC DNA]</scope>
    <source>
        <strain evidence="3 4">FMV-PI01</strain>
    </source>
</reference>
<dbReference type="GO" id="GO:0042026">
    <property type="term" value="P:protein refolding"/>
    <property type="evidence" value="ECO:0007669"/>
    <property type="project" value="TreeGrafter"/>
</dbReference>
<feature type="domain" description="J" evidence="2">
    <location>
        <begin position="4"/>
        <end position="68"/>
    </location>
</feature>
<dbReference type="SUPFAM" id="SSF49493">
    <property type="entry name" value="HSP40/DnaJ peptide-binding domain"/>
    <property type="match status" value="2"/>
</dbReference>
<dbReference type="InterPro" id="IPR036869">
    <property type="entry name" value="J_dom_sf"/>
</dbReference>
<keyword evidence="4" id="KW-1185">Reference proteome</keyword>
<dbReference type="InterPro" id="IPR018253">
    <property type="entry name" value="DnaJ_domain_CS"/>
</dbReference>
<dbReference type="RefSeq" id="WP_154570270.1">
    <property type="nucleotide sequence ID" value="NZ_VWSJ01000005.1"/>
</dbReference>